<sequence length="145" mass="16327">MSGEMADILQFYALHEIKEKGSGFGWDDKQKMVTGDRAVFDEWVKSHKDAKGLFRKLFAFYDIFEEIYAKDRATGVSAADRVDAENNQSTNCISESNPADDDASGQFIGTSQDPPLGAKSKRENLKKLRESARTIHRHDATNYET</sequence>
<feature type="compositionally biased region" description="Basic and acidic residues" evidence="1">
    <location>
        <begin position="120"/>
        <end position="145"/>
    </location>
</feature>
<dbReference type="PANTHER" id="PTHR48464">
    <property type="match status" value="1"/>
</dbReference>
<dbReference type="AlphaFoldDB" id="A0A6A6LFE5"/>
<dbReference type="PANTHER" id="PTHR48464:SF1">
    <property type="entry name" value="MYB_SANT-LIKE DOMAIN-CONTAINING PROTEIN"/>
    <property type="match status" value="1"/>
</dbReference>
<gene>
    <name evidence="2" type="ORF">GH714_010109</name>
</gene>
<evidence type="ECO:0000256" key="1">
    <source>
        <dbReference type="SAM" id="MobiDB-lite"/>
    </source>
</evidence>
<reference evidence="2 3" key="1">
    <citation type="journal article" date="2020" name="Mol. Plant">
        <title>The Chromosome-Based Rubber Tree Genome Provides New Insights into Spurge Genome Evolution and Rubber Biosynthesis.</title>
        <authorList>
            <person name="Liu J."/>
            <person name="Shi C."/>
            <person name="Shi C.C."/>
            <person name="Li W."/>
            <person name="Zhang Q.J."/>
            <person name="Zhang Y."/>
            <person name="Li K."/>
            <person name="Lu H.F."/>
            <person name="Shi C."/>
            <person name="Zhu S.T."/>
            <person name="Xiao Z.Y."/>
            <person name="Nan H."/>
            <person name="Yue Y."/>
            <person name="Zhu X.G."/>
            <person name="Wu Y."/>
            <person name="Hong X.N."/>
            <person name="Fan G.Y."/>
            <person name="Tong Y."/>
            <person name="Zhang D."/>
            <person name="Mao C.L."/>
            <person name="Liu Y.L."/>
            <person name="Hao S.J."/>
            <person name="Liu W.Q."/>
            <person name="Lv M.Q."/>
            <person name="Zhang H.B."/>
            <person name="Liu Y."/>
            <person name="Hu-Tang G.R."/>
            <person name="Wang J.P."/>
            <person name="Wang J.H."/>
            <person name="Sun Y.H."/>
            <person name="Ni S.B."/>
            <person name="Chen W.B."/>
            <person name="Zhang X.C."/>
            <person name="Jiao Y.N."/>
            <person name="Eichler E.E."/>
            <person name="Li G.H."/>
            <person name="Liu X."/>
            <person name="Gao L.Z."/>
        </authorList>
    </citation>
    <scope>NUCLEOTIDE SEQUENCE [LARGE SCALE GENOMIC DNA]</scope>
    <source>
        <strain evidence="3">cv. GT1</strain>
        <tissue evidence="2">Leaf</tissue>
    </source>
</reference>
<feature type="compositionally biased region" description="Polar residues" evidence="1">
    <location>
        <begin position="85"/>
        <end position="97"/>
    </location>
</feature>
<dbReference type="EMBL" id="JAAGAX010000010">
    <property type="protein sequence ID" value="KAF2300160.1"/>
    <property type="molecule type" value="Genomic_DNA"/>
</dbReference>
<evidence type="ECO:0000313" key="3">
    <source>
        <dbReference type="Proteomes" id="UP000467840"/>
    </source>
</evidence>
<organism evidence="2 3">
    <name type="scientific">Hevea brasiliensis</name>
    <name type="common">Para rubber tree</name>
    <name type="synonym">Siphonia brasiliensis</name>
    <dbReference type="NCBI Taxonomy" id="3981"/>
    <lineage>
        <taxon>Eukaryota</taxon>
        <taxon>Viridiplantae</taxon>
        <taxon>Streptophyta</taxon>
        <taxon>Embryophyta</taxon>
        <taxon>Tracheophyta</taxon>
        <taxon>Spermatophyta</taxon>
        <taxon>Magnoliopsida</taxon>
        <taxon>eudicotyledons</taxon>
        <taxon>Gunneridae</taxon>
        <taxon>Pentapetalae</taxon>
        <taxon>rosids</taxon>
        <taxon>fabids</taxon>
        <taxon>Malpighiales</taxon>
        <taxon>Euphorbiaceae</taxon>
        <taxon>Crotonoideae</taxon>
        <taxon>Micrandreae</taxon>
        <taxon>Hevea</taxon>
    </lineage>
</organism>
<feature type="region of interest" description="Disordered" evidence="1">
    <location>
        <begin position="81"/>
        <end position="145"/>
    </location>
</feature>
<comment type="caution">
    <text evidence="2">The sequence shown here is derived from an EMBL/GenBank/DDBJ whole genome shotgun (WGS) entry which is preliminary data.</text>
</comment>
<keyword evidence="3" id="KW-1185">Reference proteome</keyword>
<accession>A0A6A6LFE5</accession>
<evidence type="ECO:0000313" key="2">
    <source>
        <dbReference type="EMBL" id="KAF2300160.1"/>
    </source>
</evidence>
<evidence type="ECO:0008006" key="4">
    <source>
        <dbReference type="Google" id="ProtNLM"/>
    </source>
</evidence>
<dbReference type="Proteomes" id="UP000467840">
    <property type="component" value="Chromosome 4"/>
</dbReference>
<proteinExistence type="predicted"/>
<protein>
    <recommendedName>
        <fullName evidence="4">Myb/SANT-like domain-containing protein</fullName>
    </recommendedName>
</protein>
<name>A0A6A6LFE5_HEVBR</name>